<evidence type="ECO:0000256" key="3">
    <source>
        <dbReference type="ARBA" id="ARBA00022596"/>
    </source>
</evidence>
<dbReference type="SUPFAM" id="SSF55021">
    <property type="entry name" value="ACT-like"/>
    <property type="match status" value="1"/>
</dbReference>
<dbReference type="CDD" id="cd22231">
    <property type="entry name" value="RHH_NikR_HicB-like"/>
    <property type="match status" value="1"/>
</dbReference>
<feature type="binding site" evidence="8">
    <location>
        <position position="94"/>
    </location>
    <ligand>
        <name>Ni(2+)</name>
        <dbReference type="ChEBI" id="CHEBI:49786"/>
    </ligand>
</feature>
<keyword evidence="3 8" id="KW-0533">Nickel</keyword>
<reference evidence="11 12" key="1">
    <citation type="journal article" date="2012" name="Stand. Genomic Sci.">
        <title>Complete genome sequence of Halopiger xanaduensis type strain (SH-6(T)).</title>
        <authorList>
            <person name="Anderson I."/>
            <person name="Tindall B.J."/>
            <person name="Rohde M."/>
            <person name="Lucas S."/>
            <person name="Han J."/>
            <person name="Lapidus A."/>
            <person name="Cheng J.F."/>
            <person name="Goodwin L."/>
            <person name="Pitluck S."/>
            <person name="Peters L."/>
            <person name="Pati A."/>
            <person name="Mikhailova N."/>
            <person name="Pagani I."/>
            <person name="Teshima H."/>
            <person name="Han C."/>
            <person name="Tapia R."/>
            <person name="Land M."/>
            <person name="Woyke T."/>
            <person name="Klenk H.P."/>
            <person name="Kyrpides N."/>
            <person name="Ivanova N."/>
        </authorList>
    </citation>
    <scope>NUCLEOTIDE SEQUENCE [LARGE SCALE GENOMIC DNA]</scope>
    <source>
        <strain evidence="12">DSM 18323 / JCM 14033 / SH-6</strain>
    </source>
</reference>
<evidence type="ECO:0000259" key="10">
    <source>
        <dbReference type="Pfam" id="PF08753"/>
    </source>
</evidence>
<comment type="cofactor">
    <cofactor evidence="8">
        <name>Ni(2+)</name>
        <dbReference type="ChEBI" id="CHEBI:49786"/>
    </cofactor>
    <text evidence="8">Binds 1 nickel ion per subunit.</text>
</comment>
<protein>
    <recommendedName>
        <fullName evidence="8">Putative nickel-responsive regulator</fullName>
    </recommendedName>
</protein>
<keyword evidence="4 8" id="KW-0479">Metal-binding</keyword>
<dbReference type="eggNOG" id="arCOG01008">
    <property type="taxonomic scope" value="Archaea"/>
</dbReference>
<comment type="function">
    <text evidence="1 8">Transcriptional regulator.</text>
</comment>
<dbReference type="OrthoDB" id="9459at2157"/>
<comment type="similarity">
    <text evidence="2 8">Belongs to the transcriptional regulatory CopG/NikR family.</text>
</comment>
<dbReference type="InterPro" id="IPR014864">
    <property type="entry name" value="TF_NikR_Ni-bd_C"/>
</dbReference>
<dbReference type="HAMAP" id="MF_00476">
    <property type="entry name" value="NikR"/>
    <property type="match status" value="1"/>
</dbReference>
<accession>F8D885</accession>
<dbReference type="Gene3D" id="1.10.1220.10">
    <property type="entry name" value="Met repressor-like"/>
    <property type="match status" value="1"/>
</dbReference>
<dbReference type="GO" id="GO:0010045">
    <property type="term" value="P:response to nickel cation"/>
    <property type="evidence" value="ECO:0007669"/>
    <property type="project" value="InterPro"/>
</dbReference>
<evidence type="ECO:0000256" key="5">
    <source>
        <dbReference type="ARBA" id="ARBA00023015"/>
    </source>
</evidence>
<sequence>MSVVSVSMPETLLDRIDRFASDHGYSGRSEVLREAARGLLEEFDAADRNSDAQSPHRTCTVTVVYDYCETAVQRRLTELRHEHDSLVTGTTHAHVDDRYCLEVFVLVGPVDAIGGFVHTVRSVPAVRRVDYSIASLRAGSSALSLET</sequence>
<dbReference type="SUPFAM" id="SSF47598">
    <property type="entry name" value="Ribbon-helix-helix"/>
    <property type="match status" value="1"/>
</dbReference>
<dbReference type="KEGG" id="hxa:Halxa_2036"/>
<evidence type="ECO:0000259" key="9">
    <source>
        <dbReference type="Pfam" id="PF01402"/>
    </source>
</evidence>
<dbReference type="PANTHER" id="PTHR34719">
    <property type="entry name" value="NICKEL-RESPONSIVE REGULATOR"/>
    <property type="match status" value="1"/>
</dbReference>
<proteinExistence type="inferred from homology"/>
<dbReference type="Gene3D" id="3.30.70.1150">
    <property type="entry name" value="ACT-like. Chain A, domain 2"/>
    <property type="match status" value="1"/>
</dbReference>
<keyword evidence="12" id="KW-1185">Reference proteome</keyword>
<keyword evidence="7 8" id="KW-0804">Transcription</keyword>
<dbReference type="PANTHER" id="PTHR34719:SF3">
    <property type="entry name" value="NICKEL-RESPONSIVE REGULATOR-RELATED"/>
    <property type="match status" value="1"/>
</dbReference>
<dbReference type="Pfam" id="PF08753">
    <property type="entry name" value="NikR_C"/>
    <property type="match status" value="1"/>
</dbReference>
<dbReference type="RefSeq" id="WP_013879554.1">
    <property type="nucleotide sequence ID" value="NC_015666.1"/>
</dbReference>
<dbReference type="InterPro" id="IPR050192">
    <property type="entry name" value="CopG/NikR_regulator"/>
</dbReference>
<dbReference type="AlphaFoldDB" id="F8D885"/>
<gene>
    <name evidence="11" type="ordered locus">Halxa_2036</name>
</gene>
<dbReference type="GO" id="GO:0016151">
    <property type="term" value="F:nickel cation binding"/>
    <property type="evidence" value="ECO:0007669"/>
    <property type="project" value="UniProtKB-UniRule"/>
</dbReference>
<dbReference type="GO" id="GO:0003677">
    <property type="term" value="F:DNA binding"/>
    <property type="evidence" value="ECO:0007669"/>
    <property type="project" value="UniProtKB-KW"/>
</dbReference>
<evidence type="ECO:0000256" key="4">
    <source>
        <dbReference type="ARBA" id="ARBA00022723"/>
    </source>
</evidence>
<evidence type="ECO:0000313" key="12">
    <source>
        <dbReference type="Proteomes" id="UP000006794"/>
    </source>
</evidence>
<dbReference type="InterPro" id="IPR013321">
    <property type="entry name" value="Arc_rbn_hlx_hlx"/>
</dbReference>
<evidence type="ECO:0000256" key="2">
    <source>
        <dbReference type="ARBA" id="ARBA00008478"/>
    </source>
</evidence>
<dbReference type="InterPro" id="IPR002145">
    <property type="entry name" value="CopG"/>
</dbReference>
<dbReference type="STRING" id="797210.Halxa_2036"/>
<keyword evidence="6 8" id="KW-0238">DNA-binding</keyword>
<dbReference type="Pfam" id="PF01402">
    <property type="entry name" value="RHH_1"/>
    <property type="match status" value="1"/>
</dbReference>
<dbReference type="InterPro" id="IPR027271">
    <property type="entry name" value="Acetolactate_synth/TF_NikR_C"/>
</dbReference>
<feature type="domain" description="Ribbon-helix-helix protein CopG" evidence="9">
    <location>
        <begin position="3"/>
        <end position="41"/>
    </location>
</feature>
<evidence type="ECO:0000256" key="7">
    <source>
        <dbReference type="ARBA" id="ARBA00023163"/>
    </source>
</evidence>
<dbReference type="InterPro" id="IPR022988">
    <property type="entry name" value="Ni_resp_reg_NikR"/>
</dbReference>
<feature type="binding site" evidence="8">
    <location>
        <position position="92"/>
    </location>
    <ligand>
        <name>Ni(2+)</name>
        <dbReference type="ChEBI" id="CHEBI:49786"/>
    </ligand>
</feature>
<evidence type="ECO:0000256" key="8">
    <source>
        <dbReference type="HAMAP-Rule" id="MF_00476"/>
    </source>
</evidence>
<dbReference type="Proteomes" id="UP000006794">
    <property type="component" value="Chromosome"/>
</dbReference>
<dbReference type="InterPro" id="IPR010985">
    <property type="entry name" value="Ribbon_hlx_hlx"/>
</dbReference>
<evidence type="ECO:0000256" key="1">
    <source>
        <dbReference type="ARBA" id="ARBA00002339"/>
    </source>
</evidence>
<dbReference type="InterPro" id="IPR045865">
    <property type="entry name" value="ACT-like_dom_sf"/>
</dbReference>
<evidence type="ECO:0000313" key="11">
    <source>
        <dbReference type="EMBL" id="AEH36661.1"/>
    </source>
</evidence>
<dbReference type="GO" id="GO:0003700">
    <property type="term" value="F:DNA-binding transcription factor activity"/>
    <property type="evidence" value="ECO:0007669"/>
    <property type="project" value="UniProtKB-UniRule"/>
</dbReference>
<feature type="binding site" evidence="8">
    <location>
        <position position="100"/>
    </location>
    <ligand>
        <name>Ni(2+)</name>
        <dbReference type="ChEBI" id="CHEBI:49786"/>
    </ligand>
</feature>
<feature type="domain" description="Transcription factor NikR nickel binding C-terminal" evidence="10">
    <location>
        <begin position="59"/>
        <end position="133"/>
    </location>
</feature>
<name>F8D885_HALXS</name>
<evidence type="ECO:0000256" key="6">
    <source>
        <dbReference type="ARBA" id="ARBA00023125"/>
    </source>
</evidence>
<keyword evidence="5 8" id="KW-0805">Transcription regulation</keyword>
<dbReference type="HOGENOM" id="CLU_113319_0_0_2"/>
<dbReference type="GeneID" id="10796998"/>
<organism evidence="11 12">
    <name type="scientific">Halopiger xanaduensis (strain DSM 18323 / JCM 14033 / SH-6)</name>
    <dbReference type="NCBI Taxonomy" id="797210"/>
    <lineage>
        <taxon>Archaea</taxon>
        <taxon>Methanobacteriati</taxon>
        <taxon>Methanobacteriota</taxon>
        <taxon>Stenosarchaea group</taxon>
        <taxon>Halobacteria</taxon>
        <taxon>Halobacteriales</taxon>
        <taxon>Natrialbaceae</taxon>
        <taxon>Halopiger</taxon>
    </lineage>
</organism>
<dbReference type="EMBL" id="CP002839">
    <property type="protein sequence ID" value="AEH36661.1"/>
    <property type="molecule type" value="Genomic_DNA"/>
</dbReference>
<feature type="binding site" evidence="8">
    <location>
        <position position="81"/>
    </location>
    <ligand>
        <name>Ni(2+)</name>
        <dbReference type="ChEBI" id="CHEBI:49786"/>
    </ligand>
</feature>